<accession>A0A6J6LYY4</accession>
<name>A0A6J6LYY4_9ZZZZ</name>
<dbReference type="GO" id="GO:0016881">
    <property type="term" value="F:acid-amino acid ligase activity"/>
    <property type="evidence" value="ECO:0007669"/>
    <property type="project" value="InterPro"/>
</dbReference>
<feature type="domain" description="Mur ligase C-terminal" evidence="3">
    <location>
        <begin position="343"/>
        <end position="477"/>
    </location>
</feature>
<dbReference type="NCBIfam" id="TIGR01085">
    <property type="entry name" value="murE"/>
    <property type="match status" value="1"/>
</dbReference>
<dbReference type="InterPro" id="IPR004101">
    <property type="entry name" value="Mur_ligase_C"/>
</dbReference>
<dbReference type="GO" id="GO:0051301">
    <property type="term" value="P:cell division"/>
    <property type="evidence" value="ECO:0007669"/>
    <property type="project" value="InterPro"/>
</dbReference>
<protein>
    <submittedName>
        <fullName evidence="5">Unannotated protein</fullName>
    </submittedName>
</protein>
<dbReference type="InterPro" id="IPR000713">
    <property type="entry name" value="Mur_ligase_N"/>
</dbReference>
<proteinExistence type="inferred from homology"/>
<dbReference type="InterPro" id="IPR036615">
    <property type="entry name" value="Mur_ligase_C_dom_sf"/>
</dbReference>
<dbReference type="SUPFAM" id="SSF53623">
    <property type="entry name" value="MurD-like peptide ligases, catalytic domain"/>
    <property type="match status" value="1"/>
</dbReference>
<dbReference type="Pfam" id="PF02875">
    <property type="entry name" value="Mur_ligase_C"/>
    <property type="match status" value="1"/>
</dbReference>
<dbReference type="PANTHER" id="PTHR23135:SF4">
    <property type="entry name" value="UDP-N-ACETYLMURAMOYL-L-ALANYL-D-GLUTAMATE--2,6-DIAMINOPIMELATE LIGASE MURE HOMOLOG, CHLOROPLASTIC"/>
    <property type="match status" value="1"/>
</dbReference>
<dbReference type="HAMAP" id="MF_00208">
    <property type="entry name" value="MurE"/>
    <property type="match status" value="1"/>
</dbReference>
<dbReference type="AlphaFoldDB" id="A0A6J6LYY4"/>
<dbReference type="GO" id="GO:0008360">
    <property type="term" value="P:regulation of cell shape"/>
    <property type="evidence" value="ECO:0007669"/>
    <property type="project" value="InterPro"/>
</dbReference>
<feature type="domain" description="Mur ligase N-terminal catalytic" evidence="2">
    <location>
        <begin position="35"/>
        <end position="110"/>
    </location>
</feature>
<dbReference type="Pfam" id="PF01225">
    <property type="entry name" value="Mur_ligase"/>
    <property type="match status" value="1"/>
</dbReference>
<evidence type="ECO:0000259" key="4">
    <source>
        <dbReference type="Pfam" id="PF08245"/>
    </source>
</evidence>
<evidence type="ECO:0000256" key="1">
    <source>
        <dbReference type="ARBA" id="ARBA00005898"/>
    </source>
</evidence>
<organism evidence="5">
    <name type="scientific">freshwater metagenome</name>
    <dbReference type="NCBI Taxonomy" id="449393"/>
    <lineage>
        <taxon>unclassified sequences</taxon>
        <taxon>metagenomes</taxon>
        <taxon>ecological metagenomes</taxon>
    </lineage>
</organism>
<dbReference type="InterPro" id="IPR005761">
    <property type="entry name" value="UDP-N-AcMur-Glu-dNH2Pim_ligase"/>
</dbReference>
<dbReference type="GO" id="GO:0005737">
    <property type="term" value="C:cytoplasm"/>
    <property type="evidence" value="ECO:0007669"/>
    <property type="project" value="InterPro"/>
</dbReference>
<feature type="domain" description="Mur ligase central" evidence="4">
    <location>
        <begin position="125"/>
        <end position="321"/>
    </location>
</feature>
<dbReference type="PANTHER" id="PTHR23135">
    <property type="entry name" value="MUR LIGASE FAMILY MEMBER"/>
    <property type="match status" value="1"/>
</dbReference>
<dbReference type="InterPro" id="IPR013221">
    <property type="entry name" value="Mur_ligase_cen"/>
</dbReference>
<dbReference type="InterPro" id="IPR036565">
    <property type="entry name" value="Mur-like_cat_sf"/>
</dbReference>
<evidence type="ECO:0000313" key="5">
    <source>
        <dbReference type="EMBL" id="CAB4665603.1"/>
    </source>
</evidence>
<dbReference type="NCBIfam" id="NF001124">
    <property type="entry name" value="PRK00139.1-2"/>
    <property type="match status" value="1"/>
</dbReference>
<evidence type="ECO:0000259" key="3">
    <source>
        <dbReference type="Pfam" id="PF02875"/>
    </source>
</evidence>
<dbReference type="SUPFAM" id="SSF63418">
    <property type="entry name" value="MurE/MurF N-terminal domain"/>
    <property type="match status" value="1"/>
</dbReference>
<gene>
    <name evidence="5" type="ORF">UFOPK2282_00806</name>
</gene>
<dbReference type="InterPro" id="IPR035911">
    <property type="entry name" value="MurE/MurF_N"/>
</dbReference>
<dbReference type="Gene3D" id="3.40.1390.10">
    <property type="entry name" value="MurE/MurF, N-terminal domain"/>
    <property type="match status" value="1"/>
</dbReference>
<dbReference type="GO" id="GO:0005524">
    <property type="term" value="F:ATP binding"/>
    <property type="evidence" value="ECO:0007669"/>
    <property type="project" value="InterPro"/>
</dbReference>
<dbReference type="Gene3D" id="3.90.190.20">
    <property type="entry name" value="Mur ligase, C-terminal domain"/>
    <property type="match status" value="1"/>
</dbReference>
<dbReference type="SUPFAM" id="SSF53244">
    <property type="entry name" value="MurD-like peptide ligases, peptide-binding domain"/>
    <property type="match status" value="1"/>
</dbReference>
<dbReference type="EMBL" id="CAEZWR010000083">
    <property type="protein sequence ID" value="CAB4665603.1"/>
    <property type="molecule type" value="Genomic_DNA"/>
</dbReference>
<evidence type="ECO:0000259" key="2">
    <source>
        <dbReference type="Pfam" id="PF01225"/>
    </source>
</evidence>
<dbReference type="Pfam" id="PF08245">
    <property type="entry name" value="Mur_ligase_M"/>
    <property type="match status" value="1"/>
</dbReference>
<dbReference type="Gene3D" id="3.40.1190.10">
    <property type="entry name" value="Mur-like, catalytic domain"/>
    <property type="match status" value="1"/>
</dbReference>
<reference evidence="5" key="1">
    <citation type="submission" date="2020-05" db="EMBL/GenBank/DDBJ databases">
        <authorList>
            <person name="Chiriac C."/>
            <person name="Salcher M."/>
            <person name="Ghai R."/>
            <person name="Kavagutti S V."/>
        </authorList>
    </citation>
    <scope>NUCLEOTIDE SEQUENCE</scope>
</reference>
<dbReference type="NCBIfam" id="NF001126">
    <property type="entry name" value="PRK00139.1-4"/>
    <property type="match status" value="1"/>
</dbReference>
<sequence length="509" mass="54067">MADHANDQRTSVTLASFLELGIPQLKIYGDAATNITGIELDSRVIDPGDLFVAIEGHQRHGVEFFDEAIARGAVAILTDPTGWLRLSESSQGFPVVVIQDARKFLGAIANLLYDRASERINILGVTGTNGKTTTATMIEAALLAAGRSTGFIGTTGIRIGAIETPSKRTTPEATTLHALFAQMGELSVTDVVMEVSSHALSEDRVGGLHYSVVGFTNLSQDHLDYHHSMEDYFQAKALLFTPQYASQAVICIDDVWGERLAAIATVPVTTISITGKAADWKASLNFAGEIEITGPQDQSNTFTLLLPGDFNRANALLAFVMVRLCEVPADVIANALAHVQVAGRLEQVAASSGSSMIRGIVDYAHTPDAVERAISAVREATQGDVIVVLGAGGDRDATKRPLMGQSAARLADQFIVTDDNPRSEDPALIRASVLEGARTVSSTNGCGLLEIADRAAAIRRAVELAHAGDVILVLGKGHEQGQEINGVVTPFDDRLVLNRALEVKNGGLQ</sequence>
<comment type="similarity">
    <text evidence="1">Belongs to the MurCDEF family. MurE subfamily.</text>
</comment>